<dbReference type="Pfam" id="PF00892">
    <property type="entry name" value="EamA"/>
    <property type="match status" value="2"/>
</dbReference>
<evidence type="ECO:0000256" key="6">
    <source>
        <dbReference type="SAM" id="Phobius"/>
    </source>
</evidence>
<dbReference type="PANTHER" id="PTHR32322:SF2">
    <property type="entry name" value="EAMA DOMAIN-CONTAINING PROTEIN"/>
    <property type="match status" value="1"/>
</dbReference>
<feature type="transmembrane region" description="Helical" evidence="6">
    <location>
        <begin position="214"/>
        <end position="236"/>
    </location>
</feature>
<evidence type="ECO:0000256" key="5">
    <source>
        <dbReference type="ARBA" id="ARBA00023136"/>
    </source>
</evidence>
<dbReference type="Proteomes" id="UP000663859">
    <property type="component" value="Unassembled WGS sequence"/>
</dbReference>
<dbReference type="SUPFAM" id="SSF103481">
    <property type="entry name" value="Multidrug resistance efflux transporter EmrE"/>
    <property type="match status" value="2"/>
</dbReference>
<dbReference type="EMBL" id="CAJNOB010000056">
    <property type="protein sequence ID" value="CAF0703807.1"/>
    <property type="molecule type" value="Genomic_DNA"/>
</dbReference>
<dbReference type="AlphaFoldDB" id="A0A8J2BSD3"/>
<proteinExistence type="inferred from homology"/>
<evidence type="ECO:0000259" key="7">
    <source>
        <dbReference type="Pfam" id="PF00892"/>
    </source>
</evidence>
<organism evidence="8 9">
    <name type="scientific">Candidatus Methylacidithermus pantelleriae</name>
    <dbReference type="NCBI Taxonomy" id="2744239"/>
    <lineage>
        <taxon>Bacteria</taxon>
        <taxon>Pseudomonadati</taxon>
        <taxon>Verrucomicrobiota</taxon>
        <taxon>Methylacidiphilae</taxon>
        <taxon>Methylacidiphilales</taxon>
        <taxon>Methylacidiphilaceae</taxon>
        <taxon>Candidatus Methylacidithermus</taxon>
    </lineage>
</organism>
<feature type="domain" description="EamA" evidence="7">
    <location>
        <begin position="187"/>
        <end position="321"/>
    </location>
</feature>
<dbReference type="InterPro" id="IPR000620">
    <property type="entry name" value="EamA_dom"/>
</dbReference>
<comment type="caution">
    <text evidence="8">The sequence shown here is derived from an EMBL/GenBank/DDBJ whole genome shotgun (WGS) entry which is preliminary data.</text>
</comment>
<accession>A0A8J2BSD3</accession>
<dbReference type="PANTHER" id="PTHR32322">
    <property type="entry name" value="INNER MEMBRANE TRANSPORTER"/>
    <property type="match status" value="1"/>
</dbReference>
<dbReference type="InterPro" id="IPR037185">
    <property type="entry name" value="EmrE-like"/>
</dbReference>
<protein>
    <recommendedName>
        <fullName evidence="7">EamA domain-containing protein</fullName>
    </recommendedName>
</protein>
<evidence type="ECO:0000256" key="1">
    <source>
        <dbReference type="ARBA" id="ARBA00004141"/>
    </source>
</evidence>
<feature type="transmembrane region" description="Helical" evidence="6">
    <location>
        <begin position="248"/>
        <end position="267"/>
    </location>
</feature>
<reference evidence="8" key="1">
    <citation type="submission" date="2021-02" db="EMBL/GenBank/DDBJ databases">
        <authorList>
            <person name="Cremers G."/>
            <person name="Picone N."/>
        </authorList>
    </citation>
    <scope>NUCLEOTIDE SEQUENCE</scope>
    <source>
        <strain evidence="8">PQ17</strain>
    </source>
</reference>
<feature type="transmembrane region" description="Helical" evidence="6">
    <location>
        <begin position="156"/>
        <end position="174"/>
    </location>
</feature>
<keyword evidence="5 6" id="KW-0472">Membrane</keyword>
<keyword evidence="9" id="KW-1185">Reference proteome</keyword>
<feature type="transmembrane region" description="Helical" evidence="6">
    <location>
        <begin position="304"/>
        <end position="322"/>
    </location>
</feature>
<comment type="similarity">
    <text evidence="2">Belongs to the EamA transporter family.</text>
</comment>
<feature type="domain" description="EamA" evidence="7">
    <location>
        <begin position="40"/>
        <end position="172"/>
    </location>
</feature>
<feature type="transmembrane region" description="Helical" evidence="6">
    <location>
        <begin position="39"/>
        <end position="57"/>
    </location>
</feature>
<sequence length="332" mass="37030">MERSLSRGFSSVPNKRLMTPPRKHCSGFPHRSLLASDRFFLVVLTVLWATPALFMYYLLRYFDPCTQNFYRYTVGFLTTLPWGWKTFRAQRVPWRRAFLPCLVAAFPNAFHQIAQTEALKGLPPGTLTVLLRLSVPLTALLAFWHLPDERPIVRQASYWTGLALALCGTAGLVVPENSTFRVNPLCLGWALGASLAWSLYTVFAKQPSDAMGPVASFTWISGLTSVLLFFPTLLIGRPSEILHAPVRATVLLVVSAVLCIGLGHVLYYTCITRLGAVVAVTVQFLCPLGTLLLSRLLFGERLGWIQWGWALVLLLGSWMSTFRRADPVNAQT</sequence>
<dbReference type="GO" id="GO:0016020">
    <property type="term" value="C:membrane"/>
    <property type="evidence" value="ECO:0007669"/>
    <property type="project" value="UniProtKB-SubCell"/>
</dbReference>
<keyword evidence="3 6" id="KW-0812">Transmembrane</keyword>
<evidence type="ECO:0000313" key="9">
    <source>
        <dbReference type="Proteomes" id="UP000663859"/>
    </source>
</evidence>
<comment type="subcellular location">
    <subcellularLocation>
        <location evidence="1">Membrane</location>
        <topology evidence="1">Multi-pass membrane protein</topology>
    </subcellularLocation>
</comment>
<evidence type="ECO:0000256" key="4">
    <source>
        <dbReference type="ARBA" id="ARBA00022989"/>
    </source>
</evidence>
<keyword evidence="4 6" id="KW-1133">Transmembrane helix</keyword>
<evidence type="ECO:0000313" key="8">
    <source>
        <dbReference type="EMBL" id="CAF0703807.1"/>
    </source>
</evidence>
<feature type="transmembrane region" description="Helical" evidence="6">
    <location>
        <begin position="126"/>
        <end position="144"/>
    </location>
</feature>
<feature type="transmembrane region" description="Helical" evidence="6">
    <location>
        <begin position="274"/>
        <end position="298"/>
    </location>
</feature>
<dbReference type="InterPro" id="IPR050638">
    <property type="entry name" value="AA-Vitamin_Transporters"/>
</dbReference>
<evidence type="ECO:0000256" key="3">
    <source>
        <dbReference type="ARBA" id="ARBA00022692"/>
    </source>
</evidence>
<feature type="transmembrane region" description="Helical" evidence="6">
    <location>
        <begin position="180"/>
        <end position="202"/>
    </location>
</feature>
<name>A0A8J2BSD3_9BACT</name>
<gene>
    <name evidence="8" type="ORF">MPNT_60108</name>
</gene>
<evidence type="ECO:0000256" key="2">
    <source>
        <dbReference type="ARBA" id="ARBA00007362"/>
    </source>
</evidence>